<dbReference type="RefSeq" id="XP_066075759.1">
    <property type="nucleotide sequence ID" value="XM_066219662.1"/>
</dbReference>
<reference evidence="2 3" key="1">
    <citation type="submission" date="2024-01" db="EMBL/GenBank/DDBJ databases">
        <title>Comparative genomics of Cryptococcus and Kwoniella reveals pathogenesis evolution and contrasting modes of karyotype evolution via chromosome fusion or intercentromeric recombination.</title>
        <authorList>
            <person name="Coelho M.A."/>
            <person name="David-Palma M."/>
            <person name="Shea T."/>
            <person name="Bowers K."/>
            <person name="McGinley-Smith S."/>
            <person name="Mohammad A.W."/>
            <person name="Gnirke A."/>
            <person name="Yurkov A.M."/>
            <person name="Nowrousian M."/>
            <person name="Sun S."/>
            <person name="Cuomo C.A."/>
            <person name="Heitman J."/>
        </authorList>
    </citation>
    <scope>NUCLEOTIDE SEQUENCE [LARGE SCALE GENOMIC DNA]</scope>
    <source>
        <strain evidence="2 3">CBS 6074</strain>
    </source>
</reference>
<name>A0AAX4JU86_9TREE</name>
<accession>A0AAX4JU86</accession>
<dbReference type="GeneID" id="91094583"/>
<dbReference type="PANTHER" id="PTHR22767:SF3">
    <property type="entry name" value="N-ALPHA-ACETYLTRANSFERASE 25, NATB AUXILIARY SUBUNIT"/>
    <property type="match status" value="1"/>
</dbReference>
<evidence type="ECO:0000313" key="3">
    <source>
        <dbReference type="Proteomes" id="UP001355207"/>
    </source>
</evidence>
<dbReference type="AlphaFoldDB" id="A0AAX4JU86"/>
<dbReference type="InterPro" id="IPR019183">
    <property type="entry name" value="NAA25_NatB_aux_su"/>
</dbReference>
<dbReference type="Proteomes" id="UP001355207">
    <property type="component" value="Chromosome 5"/>
</dbReference>
<organism evidence="2 3">
    <name type="scientific">Kwoniella dendrophila CBS 6074</name>
    <dbReference type="NCBI Taxonomy" id="1295534"/>
    <lineage>
        <taxon>Eukaryota</taxon>
        <taxon>Fungi</taxon>
        <taxon>Dikarya</taxon>
        <taxon>Basidiomycota</taxon>
        <taxon>Agaricomycotina</taxon>
        <taxon>Tremellomycetes</taxon>
        <taxon>Tremellales</taxon>
        <taxon>Cryptococcaceae</taxon>
        <taxon>Kwoniella</taxon>
    </lineage>
</organism>
<proteinExistence type="inferred from homology"/>
<evidence type="ECO:0000313" key="2">
    <source>
        <dbReference type="EMBL" id="WWC88996.1"/>
    </source>
</evidence>
<keyword evidence="3" id="KW-1185">Reference proteome</keyword>
<protein>
    <submittedName>
        <fullName evidence="2">Uncharacterized protein</fullName>
    </submittedName>
</protein>
<sequence length="888" mass="102021">MSKLQQQWEVEERKLQSVYDDISSNRLSSASSTLNRYLKKNTKSQPGLILKMYINQKTNVNSTDQELLDLFDKQIKPLGEMTGRGIWWIGLVFRNMGRTDLALQLYQDLSEKHPDSPQIIEQVFLHAAADDNVESSVKSSKKLYNLTRDEKWARLSAWSEWVKNAPQPTPTQPFPPPASSPISLKIATLLMNTSKSPLTSETLWLKLQILLSANQLEEALSLLQGKEGIQGGLVRLWWRMEGVKEILKRSHNDSKDTKKHWEKERDWIATLLKDDKDSQRNYSYYRHLLICTENLISNPEIVKSTYDLIHNLEVEIGSKERSPLLAKLELQLILRKNKMIKSDIILENDKWIKEVEKYWISWGSKGSIITEIEGLVEKDDEERRDLVRRFLEKQASQQHSDEQSFREQVNAQIYLLRDKPSGWKPTLEEVKEYWELYLSGLQYGKNLPKTDIRPTDQIGLTTVNLLIELWSNDKANYDILSKAIICLEKIVKDSPACAHAHYLLIRLYRLIGAPSLVSSHLSTLKLSEIQLDNLLHVFSERGSAESLLGNNQETWNDHLKKSGDMYQRTAIDFPEYIKDSLSNETYSKITSIRYLHSSITKKSISNHLRTIEQARLATYISAPYGTKLLQKLDSAATENDLTDLRNHELINEIGGNRPLIRDLTNLDPKVGQSWIKAFSGLYKDLGKFVNSGDGFELEFNELQIPQELLPFENALIRHAGSLIRTASKAISSTEASIEYDFTSLFDENIQLALSAELRWEQIQSMVCLYEFIKITDVILSKTAEYNKKLKGKKKSSVLSQFVTDLRIVQETLIKEGLKPVIEKIDRINEIDIDWDKVNAAWVQDEDLIDDITKSIDQSRKNTITNIKSFLLDGKLPDTKKINANGKKK</sequence>
<comment type="similarity">
    <text evidence="1">Belongs to the MDM20/NAA25 family.</text>
</comment>
<dbReference type="PANTHER" id="PTHR22767">
    <property type="entry name" value="N-TERMINAL ACETYLTRANSFERASE-RELATED"/>
    <property type="match status" value="1"/>
</dbReference>
<gene>
    <name evidence="2" type="ORF">L201_003913</name>
</gene>
<evidence type="ECO:0000256" key="1">
    <source>
        <dbReference type="ARBA" id="ARBA00006298"/>
    </source>
</evidence>
<dbReference type="EMBL" id="CP144102">
    <property type="protein sequence ID" value="WWC88996.1"/>
    <property type="molecule type" value="Genomic_DNA"/>
</dbReference>
<dbReference type="Pfam" id="PF09797">
    <property type="entry name" value="NatB_MDM20"/>
    <property type="match status" value="1"/>
</dbReference>
<dbReference type="GO" id="GO:0031416">
    <property type="term" value="C:NatB complex"/>
    <property type="evidence" value="ECO:0007669"/>
    <property type="project" value="TreeGrafter"/>
</dbReference>